<dbReference type="EMBL" id="AUZX01012321">
    <property type="protein sequence ID" value="EQD39670.1"/>
    <property type="molecule type" value="Genomic_DNA"/>
</dbReference>
<feature type="non-terminal residue" evidence="1">
    <location>
        <position position="85"/>
    </location>
</feature>
<name>T1ACU3_9ZZZZ</name>
<gene>
    <name evidence="1" type="ORF">B1A_16768</name>
</gene>
<proteinExistence type="predicted"/>
<protein>
    <submittedName>
        <fullName evidence="1">Transposase</fullName>
    </submittedName>
</protein>
<accession>T1ACU3</accession>
<reference evidence="1" key="1">
    <citation type="submission" date="2013-08" db="EMBL/GenBank/DDBJ databases">
        <authorList>
            <person name="Mendez C."/>
            <person name="Richter M."/>
            <person name="Ferrer M."/>
            <person name="Sanchez J."/>
        </authorList>
    </citation>
    <scope>NUCLEOTIDE SEQUENCE</scope>
</reference>
<comment type="caution">
    <text evidence="1">The sequence shown here is derived from an EMBL/GenBank/DDBJ whole genome shotgun (WGS) entry which is preliminary data.</text>
</comment>
<organism evidence="1">
    <name type="scientific">mine drainage metagenome</name>
    <dbReference type="NCBI Taxonomy" id="410659"/>
    <lineage>
        <taxon>unclassified sequences</taxon>
        <taxon>metagenomes</taxon>
        <taxon>ecological metagenomes</taxon>
    </lineage>
</organism>
<dbReference type="AlphaFoldDB" id="T1ACU3"/>
<evidence type="ECO:0000313" key="1">
    <source>
        <dbReference type="EMBL" id="EQD39670.1"/>
    </source>
</evidence>
<sequence>MRRELPARSAAHIADILKARHGIEVAPRTIRDQLRRQGLQRGALGDPVVYGRYEAEYPNERWIGDVLSGPYVPYPQVADSRKAKL</sequence>
<reference evidence="1" key="2">
    <citation type="journal article" date="2014" name="ISME J.">
        <title>Microbial stratification in low pH oxic and suboxic macroscopic growths along an acid mine drainage.</title>
        <authorList>
            <person name="Mendez-Garcia C."/>
            <person name="Mesa V."/>
            <person name="Sprenger R.R."/>
            <person name="Richter M."/>
            <person name="Diez M.S."/>
            <person name="Solano J."/>
            <person name="Bargiela R."/>
            <person name="Golyshina O.V."/>
            <person name="Manteca A."/>
            <person name="Ramos J.L."/>
            <person name="Gallego J.R."/>
            <person name="Llorente I."/>
            <person name="Martins Dos Santos V.A."/>
            <person name="Jensen O.N."/>
            <person name="Pelaez A.I."/>
            <person name="Sanchez J."/>
            <person name="Ferrer M."/>
        </authorList>
    </citation>
    <scope>NUCLEOTIDE SEQUENCE</scope>
</reference>